<protein>
    <submittedName>
        <fullName evidence="1">Uncharacterized protein</fullName>
    </submittedName>
</protein>
<dbReference type="Proteomes" id="UP001162131">
    <property type="component" value="Unassembled WGS sequence"/>
</dbReference>
<gene>
    <name evidence="1" type="ORF">BSTOLATCC_MIC24062</name>
</gene>
<proteinExistence type="predicted"/>
<reference evidence="1" key="1">
    <citation type="submission" date="2021-09" db="EMBL/GenBank/DDBJ databases">
        <authorList>
            <consortium name="AG Swart"/>
            <person name="Singh M."/>
            <person name="Singh A."/>
            <person name="Seah K."/>
            <person name="Emmerich C."/>
        </authorList>
    </citation>
    <scope>NUCLEOTIDE SEQUENCE</scope>
    <source>
        <strain evidence="1">ATCC30299</strain>
    </source>
</reference>
<organism evidence="1 2">
    <name type="scientific">Blepharisma stoltei</name>
    <dbReference type="NCBI Taxonomy" id="1481888"/>
    <lineage>
        <taxon>Eukaryota</taxon>
        <taxon>Sar</taxon>
        <taxon>Alveolata</taxon>
        <taxon>Ciliophora</taxon>
        <taxon>Postciliodesmatophora</taxon>
        <taxon>Heterotrichea</taxon>
        <taxon>Heterotrichida</taxon>
        <taxon>Blepharismidae</taxon>
        <taxon>Blepharisma</taxon>
    </lineage>
</organism>
<comment type="caution">
    <text evidence="1">The sequence shown here is derived from an EMBL/GenBank/DDBJ whole genome shotgun (WGS) entry which is preliminary data.</text>
</comment>
<evidence type="ECO:0000313" key="1">
    <source>
        <dbReference type="EMBL" id="CAG9319511.1"/>
    </source>
</evidence>
<dbReference type="AlphaFoldDB" id="A0AAU9J2G5"/>
<dbReference type="EMBL" id="CAJZBQ010000023">
    <property type="protein sequence ID" value="CAG9319511.1"/>
    <property type="molecule type" value="Genomic_DNA"/>
</dbReference>
<evidence type="ECO:0000313" key="2">
    <source>
        <dbReference type="Proteomes" id="UP001162131"/>
    </source>
</evidence>
<name>A0AAU9J2G5_9CILI</name>
<sequence>MEVSGFNSNQLLTPSNLRAKISTIFNSTNCPELEQDFRKTCVLFESQNYASNSQLSQAYQDYINAYHKVTSLYIINKNDKSSLNLIVYDTENDTEEVKELETPQTYSIGICIAQLPNCELFCFGKGLGNGNTFIIDKNFGVRMLPSGENIN</sequence>
<accession>A0AAU9J2G5</accession>
<keyword evidence="2" id="KW-1185">Reference proteome</keyword>